<accession>A0A9P6ZSV4</accession>
<dbReference type="OrthoDB" id="2662268at2759"/>
<gene>
    <name evidence="2" type="ORF">EV702DRAFT_1198735</name>
</gene>
<dbReference type="EMBL" id="JABBWD010000029">
    <property type="protein sequence ID" value="KAG1776124.1"/>
    <property type="molecule type" value="Genomic_DNA"/>
</dbReference>
<evidence type="ECO:0000313" key="2">
    <source>
        <dbReference type="EMBL" id="KAG1776124.1"/>
    </source>
</evidence>
<dbReference type="AlphaFoldDB" id="A0A9P6ZSV4"/>
<feature type="region of interest" description="Disordered" evidence="1">
    <location>
        <begin position="32"/>
        <end position="58"/>
    </location>
</feature>
<proteinExistence type="predicted"/>
<sequence length="208" mass="22603">MSYMNPLHPPVPSNIHSSYTALAGACSANQPPFAQAMPSTHRRLPQAPLSKVPTSRRSPPCPAVTFDLHGAPSRGLGVPMCELLARSGGALERMLVGANDGVGAQMSGSLGLRRVNLKILWPGYEHLDRSHPFDIYTPAGPLTRGQLAAQVSRAFSRFMEELQGYPPAQHGASWRFGIGGIGFNRLMLSALWNVYDDVWLAEVIVDFR</sequence>
<comment type="caution">
    <text evidence="2">The sequence shown here is derived from an EMBL/GenBank/DDBJ whole genome shotgun (WGS) entry which is preliminary data.</text>
</comment>
<reference evidence="2" key="1">
    <citation type="journal article" date="2020" name="New Phytol.">
        <title>Comparative genomics reveals dynamic genome evolution in host specialist ectomycorrhizal fungi.</title>
        <authorList>
            <person name="Lofgren L.A."/>
            <person name="Nguyen N.H."/>
            <person name="Vilgalys R."/>
            <person name="Ruytinx J."/>
            <person name="Liao H.L."/>
            <person name="Branco S."/>
            <person name="Kuo A."/>
            <person name="LaButti K."/>
            <person name="Lipzen A."/>
            <person name="Andreopoulos W."/>
            <person name="Pangilinan J."/>
            <person name="Riley R."/>
            <person name="Hundley H."/>
            <person name="Na H."/>
            <person name="Barry K."/>
            <person name="Grigoriev I.V."/>
            <person name="Stajich J.E."/>
            <person name="Kennedy P.G."/>
        </authorList>
    </citation>
    <scope>NUCLEOTIDE SEQUENCE</scope>
    <source>
        <strain evidence="2">DOB743</strain>
    </source>
</reference>
<keyword evidence="3" id="KW-1185">Reference proteome</keyword>
<dbReference type="Proteomes" id="UP000714275">
    <property type="component" value="Unassembled WGS sequence"/>
</dbReference>
<evidence type="ECO:0000313" key="3">
    <source>
        <dbReference type="Proteomes" id="UP000714275"/>
    </source>
</evidence>
<name>A0A9P6ZSV4_9AGAM</name>
<evidence type="ECO:0000256" key="1">
    <source>
        <dbReference type="SAM" id="MobiDB-lite"/>
    </source>
</evidence>
<organism evidence="2 3">
    <name type="scientific">Suillus placidus</name>
    <dbReference type="NCBI Taxonomy" id="48579"/>
    <lineage>
        <taxon>Eukaryota</taxon>
        <taxon>Fungi</taxon>
        <taxon>Dikarya</taxon>
        <taxon>Basidiomycota</taxon>
        <taxon>Agaricomycotina</taxon>
        <taxon>Agaricomycetes</taxon>
        <taxon>Agaricomycetidae</taxon>
        <taxon>Boletales</taxon>
        <taxon>Suillineae</taxon>
        <taxon>Suillaceae</taxon>
        <taxon>Suillus</taxon>
    </lineage>
</organism>
<protein>
    <submittedName>
        <fullName evidence="2">Uncharacterized protein</fullName>
    </submittedName>
</protein>